<feature type="transmembrane region" description="Helical" evidence="6">
    <location>
        <begin position="192"/>
        <end position="212"/>
    </location>
</feature>
<feature type="transmembrane region" description="Helical" evidence="6">
    <location>
        <begin position="55"/>
        <end position="78"/>
    </location>
</feature>
<evidence type="ECO:0000313" key="7">
    <source>
        <dbReference type="EMBL" id="MCJ2182727.1"/>
    </source>
</evidence>
<keyword evidence="3 6" id="KW-0812">Transmembrane</keyword>
<evidence type="ECO:0000256" key="1">
    <source>
        <dbReference type="ARBA" id="ARBA00004651"/>
    </source>
</evidence>
<evidence type="ECO:0000256" key="6">
    <source>
        <dbReference type="SAM" id="Phobius"/>
    </source>
</evidence>
<evidence type="ECO:0000256" key="2">
    <source>
        <dbReference type="ARBA" id="ARBA00022475"/>
    </source>
</evidence>
<evidence type="ECO:0000256" key="3">
    <source>
        <dbReference type="ARBA" id="ARBA00022692"/>
    </source>
</evidence>
<proteinExistence type="predicted"/>
<keyword evidence="5 6" id="KW-0472">Membrane</keyword>
<feature type="transmembrane region" description="Helical" evidence="6">
    <location>
        <begin position="354"/>
        <end position="374"/>
    </location>
</feature>
<reference evidence="7" key="1">
    <citation type="submission" date="2022-03" db="EMBL/GenBank/DDBJ databases">
        <title>Identification of a novel bacterium isolated from mangrove sediments.</title>
        <authorList>
            <person name="Pan X."/>
        </authorList>
    </citation>
    <scope>NUCLEOTIDE SEQUENCE</scope>
    <source>
        <strain evidence="7">B1949</strain>
    </source>
</reference>
<dbReference type="EMBL" id="JALHLF010000024">
    <property type="protein sequence ID" value="MCJ2182727.1"/>
    <property type="molecule type" value="Genomic_DNA"/>
</dbReference>
<evidence type="ECO:0000256" key="5">
    <source>
        <dbReference type="ARBA" id="ARBA00023136"/>
    </source>
</evidence>
<comment type="caution">
    <text evidence="7">The sequence shown here is derived from an EMBL/GenBank/DDBJ whole genome shotgun (WGS) entry which is preliminary data.</text>
</comment>
<feature type="transmembrane region" description="Helical" evidence="6">
    <location>
        <begin position="411"/>
        <end position="431"/>
    </location>
</feature>
<dbReference type="Proteomes" id="UP001162881">
    <property type="component" value="Unassembled WGS sequence"/>
</dbReference>
<dbReference type="Pfam" id="PF01943">
    <property type="entry name" value="Polysacc_synt"/>
    <property type="match status" value="1"/>
</dbReference>
<comment type="subcellular location">
    <subcellularLocation>
        <location evidence="1">Cell membrane</location>
        <topology evidence="1">Multi-pass membrane protein</topology>
    </subcellularLocation>
</comment>
<dbReference type="InterPro" id="IPR050833">
    <property type="entry name" value="Poly_Biosynth_Transport"/>
</dbReference>
<dbReference type="PANTHER" id="PTHR30250">
    <property type="entry name" value="PST FAMILY PREDICTED COLANIC ACID TRANSPORTER"/>
    <property type="match status" value="1"/>
</dbReference>
<feature type="transmembrane region" description="Helical" evidence="6">
    <location>
        <begin position="99"/>
        <end position="122"/>
    </location>
</feature>
<evidence type="ECO:0000256" key="4">
    <source>
        <dbReference type="ARBA" id="ARBA00022989"/>
    </source>
</evidence>
<gene>
    <name evidence="7" type="ORF">MTR62_08490</name>
</gene>
<evidence type="ECO:0000313" key="8">
    <source>
        <dbReference type="Proteomes" id="UP001162881"/>
    </source>
</evidence>
<dbReference type="RefSeq" id="WP_244018947.1">
    <property type="nucleotide sequence ID" value="NZ_JALHLF010000024.1"/>
</dbReference>
<protein>
    <submittedName>
        <fullName evidence="7">Lipopolysaccharide biosynthesis protein</fullName>
    </submittedName>
</protein>
<feature type="transmembrane region" description="Helical" evidence="6">
    <location>
        <begin position="386"/>
        <end position="405"/>
    </location>
</feature>
<keyword evidence="2" id="KW-1003">Cell membrane</keyword>
<sequence length="456" mass="48252">MSETANSPGPAPSTARRILRNTAWLLGGKGFGGLCSLIYLAILSRSLGVKHFGHFSLIFGTAQALVAIAGFQTWQAVVRYGAAYVHDQDWQRFTRLSMLCGLIDVVGGVLGCGIALVVFLGFSHQLSLNPAYVTMALAFNCALMWGRVSAPTGIMRALNRFDMAVYVEAMVPVGRLIAAGFIWWYGPTVGRFLFAWATIDIASAIAYWIIALRQIPERSAFRGLRQWRKAVRDNPGIGHFLLVTSGASTLDAVYKQGPLLAVGFFLGTKAAGIYRLADQLAQGFSKLSTLLARAIYPEVTRARVAASVDQFRRMVKRINQVAGLAGGFVVLVAIAIGGKLLALIGGEPFKGGDVVLVPLAVAASFGLASVAFEPVLHSTGRARQALVGRVISVIMLALAIGGLNGLGAIGIAWAVALAAAAGYVALGVMAYRSLRKLPAQSLAVEDGEEPLPPAAL</sequence>
<dbReference type="PANTHER" id="PTHR30250:SF31">
    <property type="entry name" value="INNER MEMBRANE PROTEIN YGHQ"/>
    <property type="match status" value="1"/>
</dbReference>
<keyword evidence="8" id="KW-1185">Reference proteome</keyword>
<accession>A0ABT0BCD9</accession>
<keyword evidence="4 6" id="KW-1133">Transmembrane helix</keyword>
<feature type="transmembrane region" description="Helical" evidence="6">
    <location>
        <begin position="165"/>
        <end position="186"/>
    </location>
</feature>
<feature type="transmembrane region" description="Helical" evidence="6">
    <location>
        <begin position="321"/>
        <end position="342"/>
    </location>
</feature>
<dbReference type="InterPro" id="IPR002797">
    <property type="entry name" value="Polysacc_synth"/>
</dbReference>
<organism evidence="7 8">
    <name type="scientific">Novosphingobium organovorum</name>
    <dbReference type="NCBI Taxonomy" id="2930092"/>
    <lineage>
        <taxon>Bacteria</taxon>
        <taxon>Pseudomonadati</taxon>
        <taxon>Pseudomonadota</taxon>
        <taxon>Alphaproteobacteria</taxon>
        <taxon>Sphingomonadales</taxon>
        <taxon>Sphingomonadaceae</taxon>
        <taxon>Novosphingobium</taxon>
    </lineage>
</organism>
<name>A0ABT0BCD9_9SPHN</name>
<feature type="transmembrane region" description="Helical" evidence="6">
    <location>
        <begin position="128"/>
        <end position="145"/>
    </location>
</feature>
<feature type="transmembrane region" description="Helical" evidence="6">
    <location>
        <begin position="23"/>
        <end position="43"/>
    </location>
</feature>